<evidence type="ECO:0000256" key="1">
    <source>
        <dbReference type="SAM" id="Phobius"/>
    </source>
</evidence>
<feature type="transmembrane region" description="Helical" evidence="1">
    <location>
        <begin position="175"/>
        <end position="195"/>
    </location>
</feature>
<feature type="transmembrane region" description="Helical" evidence="1">
    <location>
        <begin position="14"/>
        <end position="37"/>
    </location>
</feature>
<keyword evidence="3" id="KW-1185">Reference proteome</keyword>
<accession>A0ABV7QA19</accession>
<keyword evidence="1" id="KW-0472">Membrane</keyword>
<gene>
    <name evidence="2" type="ORF">ACFORO_08020</name>
</gene>
<feature type="transmembrane region" description="Helical" evidence="1">
    <location>
        <begin position="146"/>
        <end position="168"/>
    </location>
</feature>
<comment type="caution">
    <text evidence="2">The sequence shown here is derived from an EMBL/GenBank/DDBJ whole genome shotgun (WGS) entry which is preliminary data.</text>
</comment>
<feature type="transmembrane region" description="Helical" evidence="1">
    <location>
        <begin position="238"/>
        <end position="257"/>
    </location>
</feature>
<feature type="transmembrane region" description="Helical" evidence="1">
    <location>
        <begin position="57"/>
        <end position="76"/>
    </location>
</feature>
<reference evidence="3" key="1">
    <citation type="journal article" date="2019" name="Int. J. Syst. Evol. Microbiol.">
        <title>The Global Catalogue of Microorganisms (GCM) 10K type strain sequencing project: providing services to taxonomists for standard genome sequencing and annotation.</title>
        <authorList>
            <consortium name="The Broad Institute Genomics Platform"/>
            <consortium name="The Broad Institute Genome Sequencing Center for Infectious Disease"/>
            <person name="Wu L."/>
            <person name="Ma J."/>
        </authorList>
    </citation>
    <scope>NUCLEOTIDE SEQUENCE [LARGE SCALE GENOMIC DNA]</scope>
    <source>
        <strain evidence="3">CGMCC 4.7682</strain>
    </source>
</reference>
<protein>
    <submittedName>
        <fullName evidence="2">ABC transporter permease</fullName>
    </submittedName>
</protein>
<sequence>MIAAELRRLRSTRLWLWAFVTAAVCGGGLVGLIGLIGPQHVQPPMPGLDTAAGVRNVLGMATVTVLFPAVFGTVAMTSEYRHRTISVTFLFAPRRWRILTAKLAAFAVGGLCYGVVTASAAGLALYGSAAFHGVTVGLAPATVAELLLRMAAAMAIYTVLGVGIGALLRNQIAALAVVIGYLYVAEIALLAIPGVNTIYPYLPGGATAALTEFGYLTDALAQQTGHAGGQLLPTAGGALVLLGYALVAAGLAVAFPLRRDVT</sequence>
<keyword evidence="1" id="KW-0812">Transmembrane</keyword>
<dbReference type="EMBL" id="JBHRWI010000011">
    <property type="protein sequence ID" value="MFC3510106.1"/>
    <property type="molecule type" value="Genomic_DNA"/>
</dbReference>
<proteinExistence type="predicted"/>
<organism evidence="2 3">
    <name type="scientific">Amycolatopsis halotolerans</name>
    <dbReference type="NCBI Taxonomy" id="330083"/>
    <lineage>
        <taxon>Bacteria</taxon>
        <taxon>Bacillati</taxon>
        <taxon>Actinomycetota</taxon>
        <taxon>Actinomycetes</taxon>
        <taxon>Pseudonocardiales</taxon>
        <taxon>Pseudonocardiaceae</taxon>
        <taxon>Amycolatopsis</taxon>
    </lineage>
</organism>
<name>A0ABV7QA19_9PSEU</name>
<dbReference type="RefSeq" id="WP_377870632.1">
    <property type="nucleotide sequence ID" value="NZ_JBHMAY010000023.1"/>
</dbReference>
<evidence type="ECO:0000313" key="3">
    <source>
        <dbReference type="Proteomes" id="UP001595764"/>
    </source>
</evidence>
<evidence type="ECO:0000313" key="2">
    <source>
        <dbReference type="EMBL" id="MFC3510106.1"/>
    </source>
</evidence>
<keyword evidence="1" id="KW-1133">Transmembrane helix</keyword>
<feature type="transmembrane region" description="Helical" evidence="1">
    <location>
        <begin position="103"/>
        <end position="126"/>
    </location>
</feature>
<dbReference type="Proteomes" id="UP001595764">
    <property type="component" value="Unassembled WGS sequence"/>
</dbReference>